<evidence type="ECO:0000259" key="3">
    <source>
        <dbReference type="Pfam" id="PF00534"/>
    </source>
</evidence>
<dbReference type="PANTHER" id="PTHR46401">
    <property type="entry name" value="GLYCOSYLTRANSFERASE WBBK-RELATED"/>
    <property type="match status" value="1"/>
</dbReference>
<evidence type="ECO:0000313" key="4">
    <source>
        <dbReference type="EMBL" id="MCQ8240001.1"/>
    </source>
</evidence>
<dbReference type="Pfam" id="PF00534">
    <property type="entry name" value="Glycos_transf_1"/>
    <property type="match status" value="1"/>
</dbReference>
<dbReference type="InterPro" id="IPR001296">
    <property type="entry name" value="Glyco_trans_1"/>
</dbReference>
<organism evidence="4 5">
    <name type="scientific">Rhizosaccharibacter radicis</name>
    <dbReference type="NCBI Taxonomy" id="2782605"/>
    <lineage>
        <taxon>Bacteria</taxon>
        <taxon>Pseudomonadati</taxon>
        <taxon>Pseudomonadota</taxon>
        <taxon>Alphaproteobacteria</taxon>
        <taxon>Acetobacterales</taxon>
        <taxon>Acetobacteraceae</taxon>
        <taxon>Rhizosaccharibacter</taxon>
    </lineage>
</organism>
<sequence>MATGLDDRDASGGGGAPSANPAPTLWIEVEDLFHYVRHNSRPSGIQRLSVELYAALLAIPAAAGRVRFVRFSGDGIVPADWAEVRALFDGLGADAASGPPRDGSASPDRAGRGGGRKPLARRLAGAVQHRLPPEAAQPFHRFRVLQGAALRSLRDVGRREEKQITAGLVPPAMPPISGPAVSGIAAFGRPGDWLLSLGASWHRTDYGRLLFSARRRGLRTAMLFYDLIPLRRPEWCHHTLVDGFNTWLDGVLPELDAVLSISDFTGADMRALFRERGMPDRPVRTLPLGTGFAVGAAAPGADEPLPDRALPPAGSYVLVVSTIEARKNHLLMFQVWRRLQEELPPDRLPTLVFAGRIGWLVSDLMEQIAATNYLDGRLLIVEDPSDEALIRLYGGCLFTVMPSLFEGWGLPVSESLSLGKPCLVADATALPEAGGPLVRRFDPFVLDDACRAVRALLDDRDELRRWEDQVKRDFRPVSWTETAQTLLAALEEHDRV</sequence>
<name>A0ABT1VUI4_9PROT</name>
<evidence type="ECO:0000313" key="5">
    <source>
        <dbReference type="Proteomes" id="UP001524547"/>
    </source>
</evidence>
<keyword evidence="5" id="KW-1185">Reference proteome</keyword>
<dbReference type="RefSeq" id="WP_422918729.1">
    <property type="nucleotide sequence ID" value="NZ_JAMZEJ010000002.1"/>
</dbReference>
<dbReference type="EMBL" id="JAMZEJ010000002">
    <property type="protein sequence ID" value="MCQ8240001.1"/>
    <property type="molecule type" value="Genomic_DNA"/>
</dbReference>
<accession>A0ABT1VUI4</accession>
<dbReference type="SUPFAM" id="SSF53756">
    <property type="entry name" value="UDP-Glycosyltransferase/glycogen phosphorylase"/>
    <property type="match status" value="1"/>
</dbReference>
<reference evidence="4 5" key="1">
    <citation type="submission" date="2022-06" db="EMBL/GenBank/DDBJ databases">
        <title>Rhizosaccharibacter gen. nov. sp. nov. KSS12, endophytic bacteria isolated from sugarcane.</title>
        <authorList>
            <person name="Pitiwittayakul N."/>
        </authorList>
    </citation>
    <scope>NUCLEOTIDE SEQUENCE [LARGE SCALE GENOMIC DNA]</scope>
    <source>
        <strain evidence="4 5">KSS12</strain>
    </source>
</reference>
<keyword evidence="1" id="KW-0808">Transferase</keyword>
<feature type="region of interest" description="Disordered" evidence="2">
    <location>
        <begin position="1"/>
        <end position="22"/>
    </location>
</feature>
<dbReference type="Gene3D" id="3.40.50.2000">
    <property type="entry name" value="Glycogen Phosphorylase B"/>
    <property type="match status" value="1"/>
</dbReference>
<proteinExistence type="predicted"/>
<evidence type="ECO:0000256" key="1">
    <source>
        <dbReference type="ARBA" id="ARBA00022679"/>
    </source>
</evidence>
<feature type="compositionally biased region" description="Basic and acidic residues" evidence="2">
    <location>
        <begin position="1"/>
        <end position="10"/>
    </location>
</feature>
<feature type="region of interest" description="Disordered" evidence="2">
    <location>
        <begin position="93"/>
        <end position="118"/>
    </location>
</feature>
<dbReference type="CDD" id="cd03809">
    <property type="entry name" value="GT4_MtfB-like"/>
    <property type="match status" value="1"/>
</dbReference>
<protein>
    <submittedName>
        <fullName evidence="4">Glycosyltransferase family 4 protein</fullName>
    </submittedName>
</protein>
<dbReference type="Proteomes" id="UP001524547">
    <property type="component" value="Unassembled WGS sequence"/>
</dbReference>
<comment type="caution">
    <text evidence="4">The sequence shown here is derived from an EMBL/GenBank/DDBJ whole genome shotgun (WGS) entry which is preliminary data.</text>
</comment>
<feature type="domain" description="Glycosyl transferase family 1" evidence="3">
    <location>
        <begin position="315"/>
        <end position="471"/>
    </location>
</feature>
<evidence type="ECO:0000256" key="2">
    <source>
        <dbReference type="SAM" id="MobiDB-lite"/>
    </source>
</evidence>
<dbReference type="PANTHER" id="PTHR46401:SF2">
    <property type="entry name" value="GLYCOSYLTRANSFERASE WBBK-RELATED"/>
    <property type="match status" value="1"/>
</dbReference>
<gene>
    <name evidence="4" type="ORF">NFI88_03995</name>
</gene>